<dbReference type="OrthoDB" id="7276699at2"/>
<protein>
    <recommendedName>
        <fullName evidence="4">Lipoprotein</fullName>
    </recommendedName>
</protein>
<dbReference type="RefSeq" id="WP_138325325.1">
    <property type="nucleotide sequence ID" value="NZ_VCDI01000002.1"/>
</dbReference>
<proteinExistence type="predicted"/>
<keyword evidence="1" id="KW-0732">Signal</keyword>
<reference evidence="2 3" key="1">
    <citation type="submission" date="2019-05" db="EMBL/GenBank/DDBJ databases">
        <authorList>
            <person name="Pankratov T."/>
            <person name="Grouzdev D."/>
        </authorList>
    </citation>
    <scope>NUCLEOTIDE SEQUENCE [LARGE SCALE GENOMIC DNA]</scope>
    <source>
        <strain evidence="2 3">KEBCLARHB70R</strain>
    </source>
</reference>
<evidence type="ECO:0000313" key="2">
    <source>
        <dbReference type="EMBL" id="TLU73244.1"/>
    </source>
</evidence>
<comment type="caution">
    <text evidence="2">The sequence shown here is derived from an EMBL/GenBank/DDBJ whole genome shotgun (WGS) entry which is preliminary data.</text>
</comment>
<evidence type="ECO:0008006" key="4">
    <source>
        <dbReference type="Google" id="ProtNLM"/>
    </source>
</evidence>
<dbReference type="AlphaFoldDB" id="A0A5R9J6J8"/>
<evidence type="ECO:0000313" key="3">
    <source>
        <dbReference type="Proteomes" id="UP000305654"/>
    </source>
</evidence>
<keyword evidence="3" id="KW-1185">Reference proteome</keyword>
<feature type="signal peptide" evidence="1">
    <location>
        <begin position="1"/>
        <end position="19"/>
    </location>
</feature>
<dbReference type="EMBL" id="VCDI01000002">
    <property type="protein sequence ID" value="TLU73244.1"/>
    <property type="molecule type" value="Genomic_DNA"/>
</dbReference>
<dbReference type="PROSITE" id="PS51257">
    <property type="entry name" value="PROKAR_LIPOPROTEIN"/>
    <property type="match status" value="1"/>
</dbReference>
<name>A0A5R9J6J8_9PROT</name>
<organism evidence="2 3">
    <name type="scientific">Lichenicoccus roseus</name>
    <dbReference type="NCBI Taxonomy" id="2683649"/>
    <lineage>
        <taxon>Bacteria</taxon>
        <taxon>Pseudomonadati</taxon>
        <taxon>Pseudomonadota</taxon>
        <taxon>Alphaproteobacteria</taxon>
        <taxon>Acetobacterales</taxon>
        <taxon>Acetobacteraceae</taxon>
        <taxon>Lichenicoccus</taxon>
    </lineage>
</organism>
<feature type="chain" id="PRO_5024412680" description="Lipoprotein" evidence="1">
    <location>
        <begin position="20"/>
        <end position="154"/>
    </location>
</feature>
<accession>A0A5R9J6J8</accession>
<evidence type="ECO:0000256" key="1">
    <source>
        <dbReference type="SAM" id="SignalP"/>
    </source>
</evidence>
<gene>
    <name evidence="2" type="ORF">FE263_07460</name>
</gene>
<dbReference type="Proteomes" id="UP000305654">
    <property type="component" value="Unassembled WGS sequence"/>
</dbReference>
<sequence length="154" mass="16685">MKSKFLRTCSILALVGAVAGCEPTGPVFGSWQGRQPTGFGISPSFVDLVLHGNPGDTQGEYDIQAIQAQTTFDNLGDRNLIWGDRWTITRDQGPAGPAILHLHNLPNSQISTYAMLPNRVLVPLGPNGRVDLSQDNLRYSLVPLSPSSRAYGRL</sequence>